<evidence type="ECO:0000313" key="1">
    <source>
        <dbReference type="EMBL" id="GAG92392.1"/>
    </source>
</evidence>
<sequence length="97" mass="10985">MAEPVGNNDKGGDTAVSKAVSDFVDGLSDERRMLVVLKAQLYGGTWEPMLDDLRNRLAGKPYIFKLANRIQDDIRRIEEMQEFETEHNIDLAGYVKV</sequence>
<dbReference type="AlphaFoldDB" id="X1CH06"/>
<comment type="caution">
    <text evidence="1">The sequence shown here is derived from an EMBL/GenBank/DDBJ whole genome shotgun (WGS) entry which is preliminary data.</text>
</comment>
<protein>
    <submittedName>
        <fullName evidence="1">Uncharacterized protein</fullName>
    </submittedName>
</protein>
<accession>X1CH06</accession>
<name>X1CH06_9ZZZZ</name>
<proteinExistence type="predicted"/>
<reference evidence="1" key="1">
    <citation type="journal article" date="2014" name="Front. Microbiol.">
        <title>High frequency of phylogenetically diverse reductive dehalogenase-homologous genes in deep subseafloor sedimentary metagenomes.</title>
        <authorList>
            <person name="Kawai M."/>
            <person name="Futagami T."/>
            <person name="Toyoda A."/>
            <person name="Takaki Y."/>
            <person name="Nishi S."/>
            <person name="Hori S."/>
            <person name="Arai W."/>
            <person name="Tsubouchi T."/>
            <person name="Morono Y."/>
            <person name="Uchiyama I."/>
            <person name="Ito T."/>
            <person name="Fujiyama A."/>
            <person name="Inagaki F."/>
            <person name="Takami H."/>
        </authorList>
    </citation>
    <scope>NUCLEOTIDE SEQUENCE</scope>
    <source>
        <strain evidence="1">Expedition CK06-06</strain>
    </source>
</reference>
<dbReference type="EMBL" id="BART01026062">
    <property type="protein sequence ID" value="GAG92392.1"/>
    <property type="molecule type" value="Genomic_DNA"/>
</dbReference>
<organism evidence="1">
    <name type="scientific">marine sediment metagenome</name>
    <dbReference type="NCBI Taxonomy" id="412755"/>
    <lineage>
        <taxon>unclassified sequences</taxon>
        <taxon>metagenomes</taxon>
        <taxon>ecological metagenomes</taxon>
    </lineage>
</organism>
<gene>
    <name evidence="1" type="ORF">S01H4_46598</name>
</gene>